<keyword evidence="2" id="KW-1185">Reference proteome</keyword>
<gene>
    <name evidence="1" type="ORF">CFAM422_007214</name>
</gene>
<sequence length="60" mass="6517">MCAKTFTAGEFMYAHVTVELTGGGHAVERRGGSANLQWIKVRLSRDFFEASESPGPRGDS</sequence>
<protein>
    <submittedName>
        <fullName evidence="1">Uncharacterized protein</fullName>
    </submittedName>
</protein>
<evidence type="ECO:0000313" key="2">
    <source>
        <dbReference type="Proteomes" id="UP000801864"/>
    </source>
</evidence>
<dbReference type="AlphaFoldDB" id="A0A9P4XES0"/>
<dbReference type="EMBL" id="QLNT01000012">
    <property type="protein sequence ID" value="KAF3069302.1"/>
    <property type="molecule type" value="Genomic_DNA"/>
</dbReference>
<evidence type="ECO:0000313" key="1">
    <source>
        <dbReference type="EMBL" id="KAF3069302.1"/>
    </source>
</evidence>
<proteinExistence type="predicted"/>
<organism evidence="1 2">
    <name type="scientific">Trichoderma lentiforme</name>
    <dbReference type="NCBI Taxonomy" id="1567552"/>
    <lineage>
        <taxon>Eukaryota</taxon>
        <taxon>Fungi</taxon>
        <taxon>Dikarya</taxon>
        <taxon>Ascomycota</taxon>
        <taxon>Pezizomycotina</taxon>
        <taxon>Sordariomycetes</taxon>
        <taxon>Hypocreomycetidae</taxon>
        <taxon>Hypocreales</taxon>
        <taxon>Hypocreaceae</taxon>
        <taxon>Trichoderma</taxon>
    </lineage>
</organism>
<comment type="caution">
    <text evidence="1">The sequence shown here is derived from an EMBL/GenBank/DDBJ whole genome shotgun (WGS) entry which is preliminary data.</text>
</comment>
<reference evidence="1 2" key="1">
    <citation type="submission" date="2018-06" db="EMBL/GenBank/DDBJ databases">
        <title>Genome analysis of cellulolytic fungus Trichoderma lentiforme CFAM-422.</title>
        <authorList>
            <person name="Steindorff A.S."/>
            <person name="Formighieri E.F."/>
            <person name="Midorikawa G.E.O."/>
            <person name="Tamietti M.S."/>
            <person name="Ramos E.Z."/>
            <person name="Silva A.S."/>
            <person name="Bon E.P.S."/>
            <person name="Mendes T.D."/>
            <person name="Damaso M.C.T."/>
            <person name="Favaro L.C.L."/>
        </authorList>
    </citation>
    <scope>NUCLEOTIDE SEQUENCE [LARGE SCALE GENOMIC DNA]</scope>
    <source>
        <strain evidence="1 2">CFAM-422</strain>
    </source>
</reference>
<dbReference type="Proteomes" id="UP000801864">
    <property type="component" value="Unassembled WGS sequence"/>
</dbReference>
<name>A0A9P4XES0_9HYPO</name>
<accession>A0A9P4XES0</accession>